<feature type="domain" description="N-acetyltransferase" evidence="7">
    <location>
        <begin position="3"/>
        <end position="148"/>
    </location>
</feature>
<proteinExistence type="inferred from homology"/>
<dbReference type="NCBIfam" id="TIGR01575">
    <property type="entry name" value="rimI"/>
    <property type="match status" value="1"/>
</dbReference>
<dbReference type="STRING" id="299255.SAMN02745129_3096"/>
<evidence type="ECO:0000313" key="9">
    <source>
        <dbReference type="Proteomes" id="UP000184268"/>
    </source>
</evidence>
<dbReference type="InterPro" id="IPR000182">
    <property type="entry name" value="GNAT_dom"/>
</dbReference>
<dbReference type="EC" id="2.3.1.266" evidence="5 6"/>
<accession>A0A1M5W0T0</accession>
<dbReference type="InterPro" id="IPR006464">
    <property type="entry name" value="AcTrfase_RimI/Ard1"/>
</dbReference>
<feature type="active site" description="Proton acceptor" evidence="5">
    <location>
        <position position="104"/>
    </location>
</feature>
<protein>
    <recommendedName>
        <fullName evidence="5 6">[Ribosomal protein bS18]-alanine N-acetyltransferase</fullName>
        <ecNumber evidence="5 6">2.3.1.266</ecNumber>
    </recommendedName>
</protein>
<keyword evidence="4 5" id="KW-0012">Acyltransferase</keyword>
<dbReference type="CDD" id="cd04301">
    <property type="entry name" value="NAT_SF"/>
    <property type="match status" value="1"/>
</dbReference>
<evidence type="ECO:0000256" key="4">
    <source>
        <dbReference type="ARBA" id="ARBA00023315"/>
    </source>
</evidence>
<dbReference type="InterPro" id="IPR043690">
    <property type="entry name" value="RimI"/>
</dbReference>
<dbReference type="OrthoDB" id="9796919at2"/>
<evidence type="ECO:0000256" key="3">
    <source>
        <dbReference type="ARBA" id="ARBA00022679"/>
    </source>
</evidence>
<comment type="similarity">
    <text evidence="1 5 6">Belongs to the acetyltransferase family. RimI subfamily.</text>
</comment>
<organism evidence="8 9">
    <name type="scientific">Ferrimonas marina</name>
    <dbReference type="NCBI Taxonomy" id="299255"/>
    <lineage>
        <taxon>Bacteria</taxon>
        <taxon>Pseudomonadati</taxon>
        <taxon>Pseudomonadota</taxon>
        <taxon>Gammaproteobacteria</taxon>
        <taxon>Alteromonadales</taxon>
        <taxon>Ferrimonadaceae</taxon>
        <taxon>Ferrimonas</taxon>
    </lineage>
</organism>
<dbReference type="EMBL" id="FQXG01000004">
    <property type="protein sequence ID" value="SHH81038.1"/>
    <property type="molecule type" value="Genomic_DNA"/>
</dbReference>
<dbReference type="RefSeq" id="WP_073325881.1">
    <property type="nucleotide sequence ID" value="NZ_FQXG01000004.1"/>
</dbReference>
<gene>
    <name evidence="5" type="primary">rimI</name>
    <name evidence="8" type="ORF">SAMN02745129_3096</name>
</gene>
<reference evidence="8 9" key="1">
    <citation type="submission" date="2016-11" db="EMBL/GenBank/DDBJ databases">
        <authorList>
            <person name="Jaros S."/>
            <person name="Januszkiewicz K."/>
            <person name="Wedrychowicz H."/>
        </authorList>
    </citation>
    <scope>NUCLEOTIDE SEQUENCE [LARGE SCALE GENOMIC DNA]</scope>
    <source>
        <strain evidence="8 9">DSM 16917</strain>
    </source>
</reference>
<dbReference type="AlphaFoldDB" id="A0A1M5W0T0"/>
<feature type="active site" description="Proton donor" evidence="5">
    <location>
        <position position="116"/>
    </location>
</feature>
<dbReference type="Pfam" id="PF00583">
    <property type="entry name" value="Acetyltransf_1"/>
    <property type="match status" value="1"/>
</dbReference>
<dbReference type="GO" id="GO:0005737">
    <property type="term" value="C:cytoplasm"/>
    <property type="evidence" value="ECO:0007669"/>
    <property type="project" value="UniProtKB-SubCell"/>
</dbReference>
<sequence length="149" mass="16597">MALSYQPTGSHRLSELFSLELRAHPYPWSEKTLSSCLGDGYWGESLQEGERLLGFYLFQQVLDEVTLVNICIDPNRRGQGLGRLLLERAMTKAAQRGVAQAFLEVRAGNLAALGLYRASGWQEDCRRKGYYPAGEQREDAVLMSIALGA</sequence>
<comment type="caution">
    <text evidence="5">Lacks conserved residue(s) required for the propagation of feature annotation.</text>
</comment>
<keyword evidence="3 5" id="KW-0808">Transferase</keyword>
<evidence type="ECO:0000256" key="6">
    <source>
        <dbReference type="RuleBase" id="RU363094"/>
    </source>
</evidence>
<dbReference type="Gene3D" id="3.40.630.30">
    <property type="match status" value="1"/>
</dbReference>
<evidence type="ECO:0000259" key="7">
    <source>
        <dbReference type="PROSITE" id="PS51186"/>
    </source>
</evidence>
<dbReference type="PANTHER" id="PTHR43420">
    <property type="entry name" value="ACETYLTRANSFERASE"/>
    <property type="match status" value="1"/>
</dbReference>
<name>A0A1M5W0T0_9GAMM</name>
<dbReference type="PROSITE" id="PS51186">
    <property type="entry name" value="GNAT"/>
    <property type="match status" value="1"/>
</dbReference>
<evidence type="ECO:0000256" key="5">
    <source>
        <dbReference type="HAMAP-Rule" id="MF_02210"/>
    </source>
</evidence>
<evidence type="ECO:0000313" key="8">
    <source>
        <dbReference type="EMBL" id="SHH81038.1"/>
    </source>
</evidence>
<comment type="function">
    <text evidence="5 6">Acetylates the N-terminal alanine of ribosomal protein bS18.</text>
</comment>
<evidence type="ECO:0000256" key="1">
    <source>
        <dbReference type="ARBA" id="ARBA00005395"/>
    </source>
</evidence>
<dbReference type="GO" id="GO:0008999">
    <property type="term" value="F:protein-N-terminal-alanine acetyltransferase activity"/>
    <property type="evidence" value="ECO:0007669"/>
    <property type="project" value="UniProtKB-UniRule"/>
</dbReference>
<dbReference type="PANTHER" id="PTHR43420:SF51">
    <property type="entry name" value="PEPTIDYL-LYSINE N-ACETYLTRANSFERASE YIAC"/>
    <property type="match status" value="1"/>
</dbReference>
<comment type="subcellular location">
    <subcellularLocation>
        <location evidence="5 6">Cytoplasm</location>
    </subcellularLocation>
</comment>
<dbReference type="HAMAP" id="MF_02210">
    <property type="entry name" value="RimI"/>
    <property type="match status" value="1"/>
</dbReference>
<feature type="binding site" evidence="5">
    <location>
        <position position="109"/>
    </location>
    <ligand>
        <name>acetyl-CoA</name>
        <dbReference type="ChEBI" id="CHEBI:57288"/>
    </ligand>
</feature>
<dbReference type="InterPro" id="IPR050680">
    <property type="entry name" value="YpeA/RimI_acetyltransf"/>
</dbReference>
<dbReference type="InterPro" id="IPR016181">
    <property type="entry name" value="Acyl_CoA_acyltransferase"/>
</dbReference>
<keyword evidence="2 5" id="KW-0963">Cytoplasm</keyword>
<dbReference type="SUPFAM" id="SSF55729">
    <property type="entry name" value="Acyl-CoA N-acyltransferases (Nat)"/>
    <property type="match status" value="1"/>
</dbReference>
<dbReference type="Proteomes" id="UP000184268">
    <property type="component" value="Unassembled WGS sequence"/>
</dbReference>
<comment type="catalytic activity">
    <reaction evidence="5 6">
        <text>N-terminal L-alanyl-[ribosomal protein bS18] + acetyl-CoA = N-terminal N(alpha)-acetyl-L-alanyl-[ribosomal protein bS18] + CoA + H(+)</text>
        <dbReference type="Rhea" id="RHEA:43756"/>
        <dbReference type="Rhea" id="RHEA-COMP:10676"/>
        <dbReference type="Rhea" id="RHEA-COMP:10677"/>
        <dbReference type="ChEBI" id="CHEBI:15378"/>
        <dbReference type="ChEBI" id="CHEBI:57287"/>
        <dbReference type="ChEBI" id="CHEBI:57288"/>
        <dbReference type="ChEBI" id="CHEBI:64718"/>
        <dbReference type="ChEBI" id="CHEBI:83683"/>
        <dbReference type="EC" id="2.3.1.266"/>
    </reaction>
</comment>
<evidence type="ECO:0000256" key="2">
    <source>
        <dbReference type="ARBA" id="ARBA00022490"/>
    </source>
</evidence>
<keyword evidence="9" id="KW-1185">Reference proteome</keyword>